<proteinExistence type="predicted"/>
<gene>
    <name evidence="5" type="ORF">QJ522_11735</name>
</gene>
<dbReference type="GO" id="GO:0005524">
    <property type="term" value="F:ATP binding"/>
    <property type="evidence" value="ECO:0007669"/>
    <property type="project" value="UniProtKB-KW"/>
</dbReference>
<dbReference type="SUPFAM" id="SSF52540">
    <property type="entry name" value="P-loop containing nucleoside triphosphate hydrolases"/>
    <property type="match status" value="1"/>
</dbReference>
<dbReference type="AlphaFoldDB" id="A0AAW6U1K9"/>
<dbReference type="InterPro" id="IPR003593">
    <property type="entry name" value="AAA+_ATPase"/>
</dbReference>
<dbReference type="Gene3D" id="3.40.50.300">
    <property type="entry name" value="P-loop containing nucleotide triphosphate hydrolases"/>
    <property type="match status" value="1"/>
</dbReference>
<evidence type="ECO:0000256" key="1">
    <source>
        <dbReference type="ARBA" id="ARBA00022448"/>
    </source>
</evidence>
<keyword evidence="3 5" id="KW-0067">ATP-binding</keyword>
<evidence type="ECO:0000313" key="5">
    <source>
        <dbReference type="EMBL" id="MDI6449718.1"/>
    </source>
</evidence>
<dbReference type="Pfam" id="PF00005">
    <property type="entry name" value="ABC_tran"/>
    <property type="match status" value="1"/>
</dbReference>
<dbReference type="PANTHER" id="PTHR42939:SF1">
    <property type="entry name" value="ABC TRANSPORTER ATP-BINDING PROTEIN ALBC-RELATED"/>
    <property type="match status" value="1"/>
</dbReference>
<keyword evidence="2" id="KW-0547">Nucleotide-binding</keyword>
<dbReference type="PANTHER" id="PTHR42939">
    <property type="entry name" value="ABC TRANSPORTER ATP-BINDING PROTEIN ALBC-RELATED"/>
    <property type="match status" value="1"/>
</dbReference>
<name>A0AAW6U1K9_9BACT</name>
<dbReference type="Proteomes" id="UP001431776">
    <property type="component" value="Unassembled WGS sequence"/>
</dbReference>
<sequence>MDDHPIVVENLVKYYEGRCVLNGIDLEVPRGCIYGLLGRNGCGKTTLIRTLLGLEPPTRGRTMLLGHDSRRLSAKARARIGYVAEGHNLIQNYRVRRLIGLCRDLSLHWNEAFFSQLMETFRLPMDRKIKELSAGMRAELNLALAMAVDPELLILDDPTLGLDTVARRQFLELAIDLIQKQDRTILFSSHILGDVERIADRIGIMVAGKLIVDCELDELKRRVRKLQVLFPSEAPKNLYITEIIHQRNAGREMVLTVADWNPQKQAILQTFGPQSCTELAMTLEDIFIECTRPATTAVVEGSEV</sequence>
<keyword evidence="1" id="KW-0813">Transport</keyword>
<evidence type="ECO:0000313" key="6">
    <source>
        <dbReference type="Proteomes" id="UP001431776"/>
    </source>
</evidence>
<dbReference type="EMBL" id="JASCXX010000012">
    <property type="protein sequence ID" value="MDI6449718.1"/>
    <property type="molecule type" value="Genomic_DNA"/>
</dbReference>
<evidence type="ECO:0000256" key="2">
    <source>
        <dbReference type="ARBA" id="ARBA00022741"/>
    </source>
</evidence>
<accession>A0AAW6U1K9</accession>
<dbReference type="GO" id="GO:0016887">
    <property type="term" value="F:ATP hydrolysis activity"/>
    <property type="evidence" value="ECO:0007669"/>
    <property type="project" value="InterPro"/>
</dbReference>
<keyword evidence="6" id="KW-1185">Reference proteome</keyword>
<dbReference type="RefSeq" id="WP_349245126.1">
    <property type="nucleotide sequence ID" value="NZ_JASCXX010000012.1"/>
</dbReference>
<protein>
    <submittedName>
        <fullName evidence="5">ABC transporter ATP-binding protein</fullName>
    </submittedName>
</protein>
<dbReference type="SMART" id="SM00382">
    <property type="entry name" value="AAA"/>
    <property type="match status" value="1"/>
</dbReference>
<dbReference type="InterPro" id="IPR003439">
    <property type="entry name" value="ABC_transporter-like_ATP-bd"/>
</dbReference>
<dbReference type="PROSITE" id="PS50893">
    <property type="entry name" value="ABC_TRANSPORTER_2"/>
    <property type="match status" value="1"/>
</dbReference>
<evidence type="ECO:0000256" key="3">
    <source>
        <dbReference type="ARBA" id="ARBA00022840"/>
    </source>
</evidence>
<reference evidence="5" key="1">
    <citation type="submission" date="2023-05" db="EMBL/GenBank/DDBJ databases">
        <title>Anaerotaeda fermentans gen. nov., sp. nov., a novel anaerobic planctomycete of the new family within the order Sedimentisphaerales isolated from Taman Peninsula, Russia.</title>
        <authorList>
            <person name="Khomyakova M.A."/>
            <person name="Merkel A.Y."/>
            <person name="Slobodkin A.I."/>
        </authorList>
    </citation>
    <scope>NUCLEOTIDE SEQUENCE</scope>
    <source>
        <strain evidence="5">M17dextr</strain>
    </source>
</reference>
<feature type="domain" description="ABC transporter" evidence="4">
    <location>
        <begin position="6"/>
        <end position="232"/>
    </location>
</feature>
<evidence type="ECO:0000259" key="4">
    <source>
        <dbReference type="PROSITE" id="PS50893"/>
    </source>
</evidence>
<dbReference type="CDD" id="cd03230">
    <property type="entry name" value="ABC_DR_subfamily_A"/>
    <property type="match status" value="1"/>
</dbReference>
<organism evidence="5 6">
    <name type="scientific">Anaerobaca lacustris</name>
    <dbReference type="NCBI Taxonomy" id="3044600"/>
    <lineage>
        <taxon>Bacteria</taxon>
        <taxon>Pseudomonadati</taxon>
        <taxon>Planctomycetota</taxon>
        <taxon>Phycisphaerae</taxon>
        <taxon>Sedimentisphaerales</taxon>
        <taxon>Anaerobacaceae</taxon>
        <taxon>Anaerobaca</taxon>
    </lineage>
</organism>
<comment type="caution">
    <text evidence="5">The sequence shown here is derived from an EMBL/GenBank/DDBJ whole genome shotgun (WGS) entry which is preliminary data.</text>
</comment>
<dbReference type="InterPro" id="IPR027417">
    <property type="entry name" value="P-loop_NTPase"/>
</dbReference>
<dbReference type="InterPro" id="IPR051782">
    <property type="entry name" value="ABC_Transporter_VariousFunc"/>
</dbReference>